<dbReference type="Proteomes" id="UP000019763">
    <property type="component" value="Unassembled WGS sequence"/>
</dbReference>
<keyword evidence="2 5" id="KW-0812">Transmembrane</keyword>
<feature type="transmembrane region" description="Helical" evidence="5">
    <location>
        <begin position="439"/>
        <end position="469"/>
    </location>
</feature>
<name>A0A023B7E8_GRENI</name>
<feature type="transmembrane region" description="Helical" evidence="5">
    <location>
        <begin position="391"/>
        <end position="409"/>
    </location>
</feature>
<dbReference type="PANTHER" id="PTHR11814">
    <property type="entry name" value="SULFATE TRANSPORTER"/>
    <property type="match status" value="1"/>
</dbReference>
<dbReference type="CDD" id="cd07042">
    <property type="entry name" value="STAS_SulP_like_sulfate_transporter"/>
    <property type="match status" value="1"/>
</dbReference>
<feature type="transmembrane region" description="Helical" evidence="5">
    <location>
        <begin position="220"/>
        <end position="238"/>
    </location>
</feature>
<dbReference type="SUPFAM" id="SSF52091">
    <property type="entry name" value="SpoIIaa-like"/>
    <property type="match status" value="1"/>
</dbReference>
<feature type="transmembrane region" description="Helical" evidence="5">
    <location>
        <begin position="116"/>
        <end position="133"/>
    </location>
</feature>
<evidence type="ECO:0000256" key="4">
    <source>
        <dbReference type="ARBA" id="ARBA00023136"/>
    </source>
</evidence>
<dbReference type="OMA" id="TGPMSVT"/>
<dbReference type="GO" id="GO:0055085">
    <property type="term" value="P:transmembrane transport"/>
    <property type="evidence" value="ECO:0007669"/>
    <property type="project" value="InterPro"/>
</dbReference>
<keyword evidence="3 5" id="KW-1133">Transmembrane helix</keyword>
<dbReference type="RefSeq" id="XP_011130305.1">
    <property type="nucleotide sequence ID" value="XM_011132003.1"/>
</dbReference>
<dbReference type="InterPro" id="IPR002645">
    <property type="entry name" value="STAS_dom"/>
</dbReference>
<protein>
    <submittedName>
        <fullName evidence="7">Sulfate transporter</fullName>
    </submittedName>
</protein>
<dbReference type="InterPro" id="IPR036513">
    <property type="entry name" value="STAS_dom_sf"/>
</dbReference>
<dbReference type="OrthoDB" id="288203at2759"/>
<dbReference type="eggNOG" id="KOG0236">
    <property type="taxonomic scope" value="Eukaryota"/>
</dbReference>
<dbReference type="Pfam" id="PF01740">
    <property type="entry name" value="STAS"/>
    <property type="match status" value="1"/>
</dbReference>
<keyword evidence="8" id="KW-1185">Reference proteome</keyword>
<evidence type="ECO:0000259" key="6">
    <source>
        <dbReference type="PROSITE" id="PS50801"/>
    </source>
</evidence>
<dbReference type="InterPro" id="IPR001902">
    <property type="entry name" value="SLC26A/SulP_fam"/>
</dbReference>
<sequence length="759" mass="82777">MVKLEDWVSKGPLSVFLTNAKSGFKNKTYRNRMINDILVGFSIGAMCIPQGMSYAALAGMPMHYGLYSNMIHPIGYFTYGTSNHVVTGSAAIENLMIGECIDNLTGADDSSEDRRANAAVLLSLICSLLYLIYRIGGLAIIADLLADPVLSGFATGAAFLVATSQLKHALGLRNLKAQWTVPRSLYYISSHLNEVLWAPLMLCAGSISFLMLCKQIRRRFIPGPLILVITSVVASFVFDLEKYGIPIVGHIPRGLPSFYGLPQMHLFASDTPADGGGGIAGGGVVMDEIPVFRQVFWESVKISSLLFVIHVSIAKTIAIRQEYQVTVPDELLAFSAMNLAGGCLGCYPGSTSISRSAAAEGLGATAGLQGPSSGLVVMGVLLFLTEWLRFLPLPCLAAIVLVGVSSSLAEFGELARLWKLQKTAHAASLRGGGGSSPDLMLWLVAFLVTFCFGASEGIIVSVALSLLWIGKSILRPPFIELGRIKETTIYRDLRRFPGMIEVDPSIAIFRIDAPLNFCNSGYLERHIRQVINERFTEPLQVVPTSNSTADGSEVKFGEYVEYVSPGAEVPTNPPLVSNAIRVGSEPVAHFIFILDCSSINGLDITSIGAIKRIVKHAANHGVIVAFSNWKGPQRDFLFRANFYEVVPPQRCFLSNHDAYLWASAVKSHPNVATEILRPMVYRMHEGLARTLTKTITRNISPPALSLCTYRTEKPQDEIEMEKVYEWDGLSALVPNVRVVEEQTSYGAARRWEVSALDED</sequence>
<accession>A0A023B7E8</accession>
<evidence type="ECO:0000313" key="8">
    <source>
        <dbReference type="Proteomes" id="UP000019763"/>
    </source>
</evidence>
<evidence type="ECO:0000256" key="2">
    <source>
        <dbReference type="ARBA" id="ARBA00022692"/>
    </source>
</evidence>
<evidence type="ECO:0000313" key="7">
    <source>
        <dbReference type="EMBL" id="EZG67216.1"/>
    </source>
</evidence>
<evidence type="ECO:0000256" key="3">
    <source>
        <dbReference type="ARBA" id="ARBA00022989"/>
    </source>
</evidence>
<organism evidence="7 8">
    <name type="scientific">Gregarina niphandrodes</name>
    <name type="common">Septate eugregarine</name>
    <dbReference type="NCBI Taxonomy" id="110365"/>
    <lineage>
        <taxon>Eukaryota</taxon>
        <taxon>Sar</taxon>
        <taxon>Alveolata</taxon>
        <taxon>Apicomplexa</taxon>
        <taxon>Conoidasida</taxon>
        <taxon>Gregarinasina</taxon>
        <taxon>Eugregarinorida</taxon>
        <taxon>Gregarinidae</taxon>
        <taxon>Gregarina</taxon>
    </lineage>
</organism>
<keyword evidence="4 5" id="KW-0472">Membrane</keyword>
<dbReference type="PROSITE" id="PS50801">
    <property type="entry name" value="STAS"/>
    <property type="match status" value="1"/>
</dbReference>
<dbReference type="GO" id="GO:0016020">
    <property type="term" value="C:membrane"/>
    <property type="evidence" value="ECO:0007669"/>
    <property type="project" value="UniProtKB-SubCell"/>
</dbReference>
<feature type="transmembrane region" description="Helical" evidence="5">
    <location>
        <begin position="195"/>
        <end position="213"/>
    </location>
</feature>
<proteinExistence type="predicted"/>
<reference evidence="7" key="1">
    <citation type="submission" date="2013-12" db="EMBL/GenBank/DDBJ databases">
        <authorList>
            <person name="Omoto C.K."/>
            <person name="Sibley D."/>
            <person name="Venepally P."/>
            <person name="Hadjithomas M."/>
            <person name="Karamycheva S."/>
            <person name="Brunk B."/>
            <person name="Roos D."/>
            <person name="Caler E."/>
            <person name="Lorenzi H."/>
        </authorList>
    </citation>
    <scope>NUCLEOTIDE SEQUENCE</scope>
</reference>
<comment type="caution">
    <text evidence="7">The sequence shown here is derived from an EMBL/GenBank/DDBJ whole genome shotgun (WGS) entry which is preliminary data.</text>
</comment>
<dbReference type="VEuPathDB" id="CryptoDB:GNI_070550"/>
<dbReference type="Pfam" id="PF00916">
    <property type="entry name" value="Sulfate_transp"/>
    <property type="match status" value="1"/>
</dbReference>
<dbReference type="GeneID" id="22912590"/>
<evidence type="ECO:0000256" key="1">
    <source>
        <dbReference type="ARBA" id="ARBA00004141"/>
    </source>
</evidence>
<feature type="domain" description="STAS" evidence="6">
    <location>
        <begin position="496"/>
        <end position="662"/>
    </location>
</feature>
<evidence type="ECO:0000256" key="5">
    <source>
        <dbReference type="SAM" id="Phobius"/>
    </source>
</evidence>
<dbReference type="AlphaFoldDB" id="A0A023B7E8"/>
<feature type="transmembrane region" description="Helical" evidence="5">
    <location>
        <begin position="145"/>
        <end position="166"/>
    </location>
</feature>
<comment type="subcellular location">
    <subcellularLocation>
        <location evidence="1">Membrane</location>
        <topology evidence="1">Multi-pass membrane protein</topology>
    </subcellularLocation>
</comment>
<gene>
    <name evidence="7" type="ORF">GNI_070550</name>
</gene>
<dbReference type="InterPro" id="IPR011547">
    <property type="entry name" value="SLC26A/SulP_dom"/>
</dbReference>
<dbReference type="Gene3D" id="3.30.750.24">
    <property type="entry name" value="STAS domain"/>
    <property type="match status" value="1"/>
</dbReference>
<feature type="transmembrane region" description="Helical" evidence="5">
    <location>
        <begin position="37"/>
        <end position="57"/>
    </location>
</feature>
<dbReference type="EMBL" id="AFNH02000529">
    <property type="protein sequence ID" value="EZG67216.1"/>
    <property type="molecule type" value="Genomic_DNA"/>
</dbReference>